<protein>
    <submittedName>
        <fullName evidence="6">Peptidase S10</fullName>
    </submittedName>
</protein>
<accession>A0A5B9ELR0</accession>
<dbReference type="Proteomes" id="UP000321820">
    <property type="component" value="Chromosome"/>
</dbReference>
<evidence type="ECO:0000256" key="1">
    <source>
        <dbReference type="ARBA" id="ARBA00022645"/>
    </source>
</evidence>
<proteinExistence type="predicted"/>
<dbReference type="GO" id="GO:0004185">
    <property type="term" value="F:serine-type carboxypeptidase activity"/>
    <property type="evidence" value="ECO:0007669"/>
    <property type="project" value="InterPro"/>
</dbReference>
<dbReference type="PANTHER" id="PTHR11802:SF3">
    <property type="entry name" value="RETINOID-INDUCIBLE SERINE CARBOXYPEPTIDASE"/>
    <property type="match status" value="1"/>
</dbReference>
<keyword evidence="5" id="KW-0325">Glycoprotein</keyword>
<keyword evidence="2" id="KW-0645">Protease</keyword>
<dbReference type="PANTHER" id="PTHR11802">
    <property type="entry name" value="SERINE PROTEASE FAMILY S10 SERINE CARBOXYPEPTIDASE"/>
    <property type="match status" value="1"/>
</dbReference>
<dbReference type="InterPro" id="IPR029058">
    <property type="entry name" value="AB_hydrolase_fold"/>
</dbReference>
<evidence type="ECO:0000256" key="4">
    <source>
        <dbReference type="ARBA" id="ARBA00022801"/>
    </source>
</evidence>
<name>A0A5B9ELR0_9BACT</name>
<dbReference type="AlphaFoldDB" id="A0A5B9ELR0"/>
<evidence type="ECO:0000313" key="6">
    <source>
        <dbReference type="EMBL" id="QEE31066.1"/>
    </source>
</evidence>
<dbReference type="EMBL" id="CP042806">
    <property type="protein sequence ID" value="QEE31066.1"/>
    <property type="molecule type" value="Genomic_DNA"/>
</dbReference>
<dbReference type="RefSeq" id="WP_147650360.1">
    <property type="nucleotide sequence ID" value="NZ_CP042806.1"/>
</dbReference>
<organism evidence="6 7">
    <name type="scientific">Terriglobus albidus</name>
    <dbReference type="NCBI Taxonomy" id="1592106"/>
    <lineage>
        <taxon>Bacteria</taxon>
        <taxon>Pseudomonadati</taxon>
        <taxon>Acidobacteriota</taxon>
        <taxon>Terriglobia</taxon>
        <taxon>Terriglobales</taxon>
        <taxon>Acidobacteriaceae</taxon>
        <taxon>Terriglobus</taxon>
    </lineage>
</organism>
<dbReference type="Pfam" id="PF00450">
    <property type="entry name" value="Peptidase_S10"/>
    <property type="match status" value="1"/>
</dbReference>
<gene>
    <name evidence="6" type="ORF">FTW19_25505</name>
</gene>
<dbReference type="KEGG" id="talb:FTW19_25505"/>
<sequence>MKKLVFLAFATVSCFAQQKEEPPKVPAPAPAAAMPAVVTPASETEGSVTANGQRVDYKAVAGTLTVAADDAHDAQIALDGSWLPEAHINLEKPEEAPATARIFYTAYFKKGAKAEERPVTFLYNGGPGSSTMWLHMGSFGPKRVITNDTHHDPAAPYKITDNTYSLLDVSDVVFIDMPGAGFSRLFGKDKEKAFWGIDQDAHAFDRFIRRFLTKYSRWNSPKYLFGESYGTTRSAVLSNMLQNSGVDLNGVILLSQILNFADSADGSRSGPGSDMAYVLSLPSMAATAFYHHKLPTQPAALEPFLTEVEHFATTDYLLALAKGADLGDADKRAVAEKLHGYTGLPVDYLLRADLRVNGGGFSKMLQLGDGLTTGRLDSRYAAPDIDPLSSEAEYDPQGQAITSAYTTAINSYARETLKYGDQMTYKPGAYGDPGFDWDMRKGFANFGRSTNVMTDLANCMKGNPKLKVMLLGGYFDLGTLYFGAEYEMKHLQIPAALQKNISYHFYESGHMVYLNESIMKRFHDDTAEFIRGTENGK</sequence>
<dbReference type="SUPFAM" id="SSF53474">
    <property type="entry name" value="alpha/beta-Hydrolases"/>
    <property type="match status" value="1"/>
</dbReference>
<dbReference type="Gene3D" id="3.40.50.1820">
    <property type="entry name" value="alpha/beta hydrolase"/>
    <property type="match status" value="1"/>
</dbReference>
<dbReference type="GO" id="GO:0006508">
    <property type="term" value="P:proteolysis"/>
    <property type="evidence" value="ECO:0007669"/>
    <property type="project" value="UniProtKB-KW"/>
</dbReference>
<evidence type="ECO:0000256" key="3">
    <source>
        <dbReference type="ARBA" id="ARBA00022729"/>
    </source>
</evidence>
<evidence type="ECO:0000313" key="7">
    <source>
        <dbReference type="Proteomes" id="UP000321820"/>
    </source>
</evidence>
<keyword evidence="1" id="KW-0121">Carboxypeptidase</keyword>
<dbReference type="InterPro" id="IPR001563">
    <property type="entry name" value="Peptidase_S10"/>
</dbReference>
<reference evidence="6 7" key="1">
    <citation type="submission" date="2019-08" db="EMBL/GenBank/DDBJ databases">
        <title>Complete genome sequence of Terriglobus albidus strain ORNL.</title>
        <authorList>
            <person name="Podar M."/>
        </authorList>
    </citation>
    <scope>NUCLEOTIDE SEQUENCE [LARGE SCALE GENOMIC DNA]</scope>
    <source>
        <strain evidence="6 7">ORNL</strain>
    </source>
</reference>
<keyword evidence="3" id="KW-0732">Signal</keyword>
<evidence type="ECO:0000256" key="2">
    <source>
        <dbReference type="ARBA" id="ARBA00022670"/>
    </source>
</evidence>
<dbReference type="OrthoDB" id="9770107at2"/>
<keyword evidence="7" id="KW-1185">Reference proteome</keyword>
<evidence type="ECO:0000256" key="5">
    <source>
        <dbReference type="ARBA" id="ARBA00023180"/>
    </source>
</evidence>
<keyword evidence="4" id="KW-0378">Hydrolase</keyword>